<keyword evidence="5" id="KW-0560">Oxidoreductase</keyword>
<feature type="coiled-coil region" evidence="6">
    <location>
        <begin position="469"/>
        <end position="503"/>
    </location>
</feature>
<accession>A0A914KJN0</accession>
<dbReference type="AlphaFoldDB" id="A0A914KJN0"/>
<dbReference type="PANTHER" id="PTHR45936:SF1">
    <property type="entry name" value="TRNA-DIHYDROURIDINE(20) SYNTHASE [NAD(P)+]-LIKE"/>
    <property type="match status" value="1"/>
</dbReference>
<feature type="region of interest" description="Disordered" evidence="7">
    <location>
        <begin position="601"/>
        <end position="640"/>
    </location>
</feature>
<comment type="cofactor">
    <cofactor evidence="1">
        <name>FMN</name>
        <dbReference type="ChEBI" id="CHEBI:58210"/>
    </cofactor>
</comment>
<feature type="compositionally biased region" description="Basic residues" evidence="7">
    <location>
        <begin position="800"/>
        <end position="817"/>
    </location>
</feature>
<proteinExistence type="predicted"/>
<evidence type="ECO:0000256" key="5">
    <source>
        <dbReference type="ARBA" id="ARBA00023002"/>
    </source>
</evidence>
<dbReference type="PROSITE" id="PS01136">
    <property type="entry name" value="UPF0034"/>
    <property type="match status" value="1"/>
</dbReference>
<dbReference type="SUPFAM" id="SSF54768">
    <property type="entry name" value="dsRNA-binding domain-like"/>
    <property type="match status" value="1"/>
</dbReference>
<dbReference type="InterPro" id="IPR044069">
    <property type="entry name" value="ZF_C4H2"/>
</dbReference>
<dbReference type="Pfam" id="PF01207">
    <property type="entry name" value="Dus"/>
    <property type="match status" value="1"/>
</dbReference>
<feature type="region of interest" description="Disordered" evidence="7">
    <location>
        <begin position="795"/>
        <end position="817"/>
    </location>
</feature>
<sequence length="817" mass="91154">MDLNQKQQLFTSKTILAPMVKAGRTPLRVLALEYGADLVYTEEIVDQRLLSCKRIENASLDTIDYMNGDDVVLRIAAVEKENCVLQIGSNSPENAAEICRRFSNECMAIDLNMGCPKPFSVHSGMGAALLSDPVRAKEILTAMVAAAPSIPITCKIRLLDSPDKTMEFVKMLENCGLSAIAIHGRQRNERPNHECRYNELRDISRYCSTPIIANGGSSSIQTFKNIQEFKELTEAKSVMIARSAFTNPSIFCENGLNSMSVEISKFLEKASQFDENYTAAKYVVQRILGSQQEFDPKGKATVNAATLNEICLIWGVTDQRKWIDEQQLPQENKIEIIEKVGGGLITFVLLNDVWMANLSFAPARLKRGVEGASTPKCILHNYCREKLLAEPLYNSTKRREDGRFTAICSVANKKFSSPISQPNIRMAEQVSALVALYGLKIMTTATMSPLLASPKTKTASLVEENENDVVEQLLRVAEAREAVERLENEQREVLEGLKEIEEDENFLMRAKQTLADLATEKRIHTDAIRQIDEDRQELSPALEEMRLKRRRTEADLSERCSHVPLLLAQLQQRAKLLELACPLIDDLLPSGLTAAAFNSRDPVSQRLSDDSPSIYSTSLPTQTTTPNTANIPTILQSPPSSLMLNFPQTNNNNADSSMQQINLNGIAALFMLQATTHQFITAAAAANNNNNQQQQANNNLNFNNSQQQPNHHHFLSQAIRHNNFIRQQQQQIGGVNQFPMRALEELSRAREQQARKVPNAAQRSAAAALETTHQSPPMKTCASCQDQIHRNAPVCPNCKCKSRSKNPKKPRKKLAER</sequence>
<dbReference type="GO" id="GO:0017150">
    <property type="term" value="F:tRNA dihydrouridine synthase activity"/>
    <property type="evidence" value="ECO:0007669"/>
    <property type="project" value="InterPro"/>
</dbReference>
<organism evidence="9 10">
    <name type="scientific">Meloidogyne incognita</name>
    <name type="common">Southern root-knot nematode worm</name>
    <name type="synonym">Oxyuris incognita</name>
    <dbReference type="NCBI Taxonomy" id="6306"/>
    <lineage>
        <taxon>Eukaryota</taxon>
        <taxon>Metazoa</taxon>
        <taxon>Ecdysozoa</taxon>
        <taxon>Nematoda</taxon>
        <taxon>Chromadorea</taxon>
        <taxon>Rhabditida</taxon>
        <taxon>Tylenchina</taxon>
        <taxon>Tylenchomorpha</taxon>
        <taxon>Tylenchoidea</taxon>
        <taxon>Meloidogynidae</taxon>
        <taxon>Meloidogyninae</taxon>
        <taxon>Meloidogyne</taxon>
        <taxon>Meloidogyne incognita group</taxon>
    </lineage>
</organism>
<evidence type="ECO:0000256" key="2">
    <source>
        <dbReference type="ARBA" id="ARBA00022630"/>
    </source>
</evidence>
<feature type="domain" description="C4H2-type" evidence="8">
    <location>
        <begin position="773"/>
        <end position="815"/>
    </location>
</feature>
<dbReference type="PROSITE" id="PS51896">
    <property type="entry name" value="ZF_C4H2"/>
    <property type="match status" value="1"/>
</dbReference>
<dbReference type="InterPro" id="IPR014720">
    <property type="entry name" value="dsRBD_dom"/>
</dbReference>
<dbReference type="WBParaSite" id="Minc3s00014g00919">
    <property type="protein sequence ID" value="Minc3s00014g00919"/>
    <property type="gene ID" value="Minc3s00014g00919"/>
</dbReference>
<name>A0A914KJN0_MELIC</name>
<dbReference type="InterPro" id="IPR018482">
    <property type="entry name" value="Znf-C4H2"/>
</dbReference>
<evidence type="ECO:0000256" key="7">
    <source>
        <dbReference type="SAM" id="MobiDB-lite"/>
    </source>
</evidence>
<dbReference type="SUPFAM" id="SSF51395">
    <property type="entry name" value="FMN-linked oxidoreductases"/>
    <property type="match status" value="1"/>
</dbReference>
<dbReference type="GO" id="GO:0005737">
    <property type="term" value="C:cytoplasm"/>
    <property type="evidence" value="ECO:0007669"/>
    <property type="project" value="TreeGrafter"/>
</dbReference>
<dbReference type="Pfam" id="PF10146">
    <property type="entry name" value="zf-C4H2"/>
    <property type="match status" value="1"/>
</dbReference>
<feature type="region of interest" description="Disordered" evidence="7">
    <location>
        <begin position="749"/>
        <end position="778"/>
    </location>
</feature>
<dbReference type="Proteomes" id="UP000887563">
    <property type="component" value="Unplaced"/>
</dbReference>
<protein>
    <submittedName>
        <fullName evidence="10">C4H2-type domain-containing protein</fullName>
    </submittedName>
</protein>
<evidence type="ECO:0000256" key="6">
    <source>
        <dbReference type="SAM" id="Coils"/>
    </source>
</evidence>
<evidence type="ECO:0000256" key="1">
    <source>
        <dbReference type="ARBA" id="ARBA00001917"/>
    </source>
</evidence>
<keyword evidence="2" id="KW-0285">Flavoprotein</keyword>
<evidence type="ECO:0000256" key="3">
    <source>
        <dbReference type="ARBA" id="ARBA00022643"/>
    </source>
</evidence>
<dbReference type="GO" id="GO:0050660">
    <property type="term" value="F:flavin adenine dinucleotide binding"/>
    <property type="evidence" value="ECO:0007669"/>
    <property type="project" value="InterPro"/>
</dbReference>
<dbReference type="Gene3D" id="3.30.160.20">
    <property type="match status" value="1"/>
</dbReference>
<keyword evidence="6" id="KW-0175">Coiled coil</keyword>
<evidence type="ECO:0000259" key="8">
    <source>
        <dbReference type="PROSITE" id="PS51896"/>
    </source>
</evidence>
<dbReference type="PANTHER" id="PTHR45936">
    <property type="entry name" value="TRNA-DIHYDROURIDINE(20) SYNTHASE [NAD(P)+]-LIKE"/>
    <property type="match status" value="1"/>
</dbReference>
<dbReference type="InterPro" id="IPR013785">
    <property type="entry name" value="Aldolase_TIM"/>
</dbReference>
<dbReference type="SMART" id="SM00358">
    <property type="entry name" value="DSRM"/>
    <property type="match status" value="1"/>
</dbReference>
<dbReference type="Gene3D" id="3.20.20.70">
    <property type="entry name" value="Aldolase class I"/>
    <property type="match status" value="1"/>
</dbReference>
<keyword evidence="3" id="KW-0288">FMN</keyword>
<dbReference type="CDD" id="cd02801">
    <property type="entry name" value="DUS_like_FMN"/>
    <property type="match status" value="1"/>
</dbReference>
<keyword evidence="9" id="KW-1185">Reference proteome</keyword>
<dbReference type="InterPro" id="IPR018517">
    <property type="entry name" value="tRNA_hU_synthase_CS"/>
</dbReference>
<keyword evidence="4" id="KW-0819">tRNA processing</keyword>
<reference evidence="10" key="1">
    <citation type="submission" date="2022-11" db="UniProtKB">
        <authorList>
            <consortium name="WormBaseParasite"/>
        </authorList>
    </citation>
    <scope>IDENTIFICATION</scope>
</reference>
<feature type="compositionally biased region" description="Polar residues" evidence="7">
    <location>
        <begin position="601"/>
        <end position="615"/>
    </location>
</feature>
<dbReference type="InterPro" id="IPR035587">
    <property type="entry name" value="DUS-like_FMN-bd"/>
</dbReference>
<evidence type="ECO:0000313" key="10">
    <source>
        <dbReference type="WBParaSite" id="Minc3s00014g00919"/>
    </source>
</evidence>
<evidence type="ECO:0000313" key="9">
    <source>
        <dbReference type="Proteomes" id="UP000887563"/>
    </source>
</evidence>
<dbReference type="InterPro" id="IPR052582">
    <property type="entry name" value="tRNA-DUS-like"/>
</dbReference>
<feature type="compositionally biased region" description="Low complexity" evidence="7">
    <location>
        <begin position="616"/>
        <end position="635"/>
    </location>
</feature>
<evidence type="ECO:0000256" key="4">
    <source>
        <dbReference type="ARBA" id="ARBA00022694"/>
    </source>
</evidence>